<dbReference type="Pfam" id="PF01810">
    <property type="entry name" value="LysE"/>
    <property type="match status" value="1"/>
</dbReference>
<feature type="transmembrane region" description="Helical" evidence="6">
    <location>
        <begin position="189"/>
        <end position="207"/>
    </location>
</feature>
<dbReference type="AlphaFoldDB" id="A0A8J3JBM2"/>
<dbReference type="PIRSF" id="PIRSF006324">
    <property type="entry name" value="LeuE"/>
    <property type="match status" value="1"/>
</dbReference>
<evidence type="ECO:0000313" key="7">
    <source>
        <dbReference type="EMBL" id="GID15406.1"/>
    </source>
</evidence>
<feature type="transmembrane region" description="Helical" evidence="6">
    <location>
        <begin position="111"/>
        <end position="133"/>
    </location>
</feature>
<keyword evidence="4 6" id="KW-1133">Transmembrane helix</keyword>
<proteinExistence type="predicted"/>
<evidence type="ECO:0000256" key="1">
    <source>
        <dbReference type="ARBA" id="ARBA00004651"/>
    </source>
</evidence>
<sequence>MIDPAVLPGYLLAVLLVTIAPGPDMAYIVAAATARGARAGVLSATGMALGMVVHVTAAALGLAAVVAAAPWTLVVVRLAGAGFLAWLAVGTLRSARAAAPAAAPAPGDGRLLVRAALTNLTNPKVILFFAAFLPHFVRPGHASVTAQFLLLGVLFLLVGLAVDSTIGLTAGRLGAALAPGTRAGQVRTVLAGLTFAVLSALLVADVVTSTGTGWRPS</sequence>
<evidence type="ECO:0000256" key="6">
    <source>
        <dbReference type="SAM" id="Phobius"/>
    </source>
</evidence>
<dbReference type="PANTHER" id="PTHR30086:SF20">
    <property type="entry name" value="ARGININE EXPORTER PROTEIN ARGO-RELATED"/>
    <property type="match status" value="1"/>
</dbReference>
<keyword evidence="2" id="KW-1003">Cell membrane</keyword>
<evidence type="ECO:0000256" key="3">
    <source>
        <dbReference type="ARBA" id="ARBA00022692"/>
    </source>
</evidence>
<feature type="transmembrane region" description="Helical" evidence="6">
    <location>
        <begin position="71"/>
        <end position="90"/>
    </location>
</feature>
<dbReference type="EMBL" id="BOMB01000041">
    <property type="protein sequence ID" value="GID15406.1"/>
    <property type="molecule type" value="Genomic_DNA"/>
</dbReference>
<dbReference type="GO" id="GO:0015171">
    <property type="term" value="F:amino acid transmembrane transporter activity"/>
    <property type="evidence" value="ECO:0007669"/>
    <property type="project" value="TreeGrafter"/>
</dbReference>
<accession>A0A8J3JBM2</accession>
<reference evidence="7" key="1">
    <citation type="submission" date="2021-01" db="EMBL/GenBank/DDBJ databases">
        <title>Whole genome shotgun sequence of Actinocatenispora rupis NBRC 107355.</title>
        <authorList>
            <person name="Komaki H."/>
            <person name="Tamura T."/>
        </authorList>
    </citation>
    <scope>NUCLEOTIDE SEQUENCE</scope>
    <source>
        <strain evidence="7">NBRC 107355</strain>
    </source>
</reference>
<keyword evidence="8" id="KW-1185">Reference proteome</keyword>
<organism evidence="7 8">
    <name type="scientific">Actinocatenispora rupis</name>
    <dbReference type="NCBI Taxonomy" id="519421"/>
    <lineage>
        <taxon>Bacteria</taxon>
        <taxon>Bacillati</taxon>
        <taxon>Actinomycetota</taxon>
        <taxon>Actinomycetes</taxon>
        <taxon>Micromonosporales</taxon>
        <taxon>Micromonosporaceae</taxon>
        <taxon>Actinocatenispora</taxon>
    </lineage>
</organism>
<evidence type="ECO:0000256" key="4">
    <source>
        <dbReference type="ARBA" id="ARBA00022989"/>
    </source>
</evidence>
<comment type="caution">
    <text evidence="7">The sequence shown here is derived from an EMBL/GenBank/DDBJ whole genome shotgun (WGS) entry which is preliminary data.</text>
</comment>
<keyword evidence="5 6" id="KW-0472">Membrane</keyword>
<protein>
    <recommendedName>
        <fullName evidence="9">Threonine/homoserine/homoserine lactone efflux protein</fullName>
    </recommendedName>
</protein>
<dbReference type="Proteomes" id="UP000612808">
    <property type="component" value="Unassembled WGS sequence"/>
</dbReference>
<comment type="subcellular location">
    <subcellularLocation>
        <location evidence="1">Cell membrane</location>
        <topology evidence="1">Multi-pass membrane protein</topology>
    </subcellularLocation>
</comment>
<dbReference type="InterPro" id="IPR001123">
    <property type="entry name" value="LeuE-type"/>
</dbReference>
<evidence type="ECO:0008006" key="9">
    <source>
        <dbReference type="Google" id="ProtNLM"/>
    </source>
</evidence>
<dbReference type="RefSeq" id="WP_203663691.1">
    <property type="nucleotide sequence ID" value="NZ_BAAAZM010000021.1"/>
</dbReference>
<evidence type="ECO:0000313" key="8">
    <source>
        <dbReference type="Proteomes" id="UP000612808"/>
    </source>
</evidence>
<gene>
    <name evidence="7" type="ORF">Aru02nite_62950</name>
</gene>
<dbReference type="GO" id="GO:0005886">
    <property type="term" value="C:plasma membrane"/>
    <property type="evidence" value="ECO:0007669"/>
    <property type="project" value="UniProtKB-SubCell"/>
</dbReference>
<feature type="transmembrane region" description="Helical" evidence="6">
    <location>
        <begin position="41"/>
        <end position="65"/>
    </location>
</feature>
<evidence type="ECO:0000256" key="5">
    <source>
        <dbReference type="ARBA" id="ARBA00023136"/>
    </source>
</evidence>
<feature type="transmembrane region" description="Helical" evidence="6">
    <location>
        <begin position="6"/>
        <end position="29"/>
    </location>
</feature>
<evidence type="ECO:0000256" key="2">
    <source>
        <dbReference type="ARBA" id="ARBA00022475"/>
    </source>
</evidence>
<feature type="transmembrane region" description="Helical" evidence="6">
    <location>
        <begin position="145"/>
        <end position="168"/>
    </location>
</feature>
<keyword evidence="3 6" id="KW-0812">Transmembrane</keyword>
<name>A0A8J3JBM2_9ACTN</name>
<dbReference type="PANTHER" id="PTHR30086">
    <property type="entry name" value="ARGININE EXPORTER PROTEIN ARGO"/>
    <property type="match status" value="1"/>
</dbReference>